<dbReference type="InterPro" id="IPR002562">
    <property type="entry name" value="3'-5'_exonuclease_dom"/>
</dbReference>
<dbReference type="OrthoDB" id="1920326at2759"/>
<evidence type="ECO:0000313" key="4">
    <source>
        <dbReference type="EMBL" id="KAF3457012.1"/>
    </source>
</evidence>
<dbReference type="EMBL" id="VOIH02000001">
    <property type="protein sequence ID" value="KAF3457012.1"/>
    <property type="molecule type" value="Genomic_DNA"/>
</dbReference>
<dbReference type="InterPro" id="IPR051132">
    <property type="entry name" value="3-5_Exonuclease_domain"/>
</dbReference>
<dbReference type="AlphaFoldDB" id="A0A8K0MSH8"/>
<reference evidence="4" key="1">
    <citation type="submission" date="2020-03" db="EMBL/GenBank/DDBJ databases">
        <title>A high-quality chromosome-level genome assembly of a woody plant with both climbing and erect habits, Rhamnella rubrinervis.</title>
        <authorList>
            <person name="Lu Z."/>
            <person name="Yang Y."/>
            <person name="Zhu X."/>
            <person name="Sun Y."/>
        </authorList>
    </citation>
    <scope>NUCLEOTIDE SEQUENCE</scope>
    <source>
        <strain evidence="4">BYM</strain>
        <tissue evidence="4">Leaf</tissue>
    </source>
</reference>
<dbReference type="PANTHER" id="PTHR13620:SF105">
    <property type="entry name" value="OS01G0737700 PROTEIN"/>
    <property type="match status" value="1"/>
</dbReference>
<dbReference type="InterPro" id="IPR012337">
    <property type="entry name" value="RNaseH-like_sf"/>
</dbReference>
<dbReference type="Gene3D" id="3.30.420.10">
    <property type="entry name" value="Ribonuclease H-like superfamily/Ribonuclease H"/>
    <property type="match status" value="1"/>
</dbReference>
<dbReference type="Pfam" id="PF01612">
    <property type="entry name" value="DNA_pol_A_exo1"/>
    <property type="match status" value="1"/>
</dbReference>
<dbReference type="GO" id="GO:0005737">
    <property type="term" value="C:cytoplasm"/>
    <property type="evidence" value="ECO:0007669"/>
    <property type="project" value="TreeGrafter"/>
</dbReference>
<evidence type="ECO:0000256" key="1">
    <source>
        <dbReference type="ARBA" id="ARBA00022722"/>
    </source>
</evidence>
<dbReference type="GO" id="GO:0006139">
    <property type="term" value="P:nucleobase-containing compound metabolic process"/>
    <property type="evidence" value="ECO:0007669"/>
    <property type="project" value="InterPro"/>
</dbReference>
<organism evidence="4 5">
    <name type="scientific">Rhamnella rubrinervis</name>
    <dbReference type="NCBI Taxonomy" id="2594499"/>
    <lineage>
        <taxon>Eukaryota</taxon>
        <taxon>Viridiplantae</taxon>
        <taxon>Streptophyta</taxon>
        <taxon>Embryophyta</taxon>
        <taxon>Tracheophyta</taxon>
        <taxon>Spermatophyta</taxon>
        <taxon>Magnoliopsida</taxon>
        <taxon>eudicotyledons</taxon>
        <taxon>Gunneridae</taxon>
        <taxon>Pentapetalae</taxon>
        <taxon>rosids</taxon>
        <taxon>fabids</taxon>
        <taxon>Rosales</taxon>
        <taxon>Rhamnaceae</taxon>
        <taxon>rhamnoid group</taxon>
        <taxon>Rhamneae</taxon>
        <taxon>Rhamnella</taxon>
    </lineage>
</organism>
<dbReference type="SUPFAM" id="SSF53098">
    <property type="entry name" value="Ribonuclease H-like"/>
    <property type="match status" value="1"/>
</dbReference>
<keyword evidence="5" id="KW-1185">Reference proteome</keyword>
<evidence type="ECO:0000313" key="5">
    <source>
        <dbReference type="Proteomes" id="UP000796880"/>
    </source>
</evidence>
<dbReference type="GO" id="GO:0005634">
    <property type="term" value="C:nucleus"/>
    <property type="evidence" value="ECO:0007669"/>
    <property type="project" value="TreeGrafter"/>
</dbReference>
<protein>
    <recommendedName>
        <fullName evidence="3">3'-5' exonuclease domain-containing protein</fullName>
    </recommendedName>
</protein>
<accession>A0A8K0MSH8</accession>
<sequence>MQICIGHHCLIFQVLHANTVPESLVHFLANPVLTFVGVRVKDDADKLLDDYKLGVGCTLDLVQTAAEKFQVADFGRRGLKRLAMELIGKVMEKPKHVTLSDWDMFTMDHSQGRFNIKRR</sequence>
<keyword evidence="1" id="KW-0540">Nuclease</keyword>
<evidence type="ECO:0000259" key="3">
    <source>
        <dbReference type="Pfam" id="PF01612"/>
    </source>
</evidence>
<feature type="domain" description="3'-5' exonuclease" evidence="3">
    <location>
        <begin position="1"/>
        <end position="103"/>
    </location>
</feature>
<proteinExistence type="predicted"/>
<dbReference type="GO" id="GO:0003676">
    <property type="term" value="F:nucleic acid binding"/>
    <property type="evidence" value="ECO:0007669"/>
    <property type="project" value="InterPro"/>
</dbReference>
<dbReference type="GO" id="GO:0008408">
    <property type="term" value="F:3'-5' exonuclease activity"/>
    <property type="evidence" value="ECO:0007669"/>
    <property type="project" value="InterPro"/>
</dbReference>
<gene>
    <name evidence="4" type="ORF">FNV43_RR01669</name>
</gene>
<name>A0A8K0MSH8_9ROSA</name>
<keyword evidence="2" id="KW-0378">Hydrolase</keyword>
<dbReference type="InterPro" id="IPR036397">
    <property type="entry name" value="RNaseH_sf"/>
</dbReference>
<comment type="caution">
    <text evidence="4">The sequence shown here is derived from an EMBL/GenBank/DDBJ whole genome shotgun (WGS) entry which is preliminary data.</text>
</comment>
<dbReference type="PANTHER" id="PTHR13620">
    <property type="entry name" value="3-5 EXONUCLEASE"/>
    <property type="match status" value="1"/>
</dbReference>
<evidence type="ECO:0000256" key="2">
    <source>
        <dbReference type="ARBA" id="ARBA00022801"/>
    </source>
</evidence>
<dbReference type="Proteomes" id="UP000796880">
    <property type="component" value="Unassembled WGS sequence"/>
</dbReference>